<proteinExistence type="predicted"/>
<dbReference type="Proteomes" id="UP001066276">
    <property type="component" value="Chromosome 7"/>
</dbReference>
<sequence>MHISEAQAKAEKGADARVCSPDISIGTRNTDSEMLQFIYESIKELQTETRVESHRARMATKRLQGTVHKVVKSCIEIVEKLSTIEERTMATKTVSVSAMWISKVFQSLAASTEKALPPHLAFRNLGTTASLQEEDLRGLA</sequence>
<comment type="caution">
    <text evidence="1">The sequence shown here is derived from an EMBL/GenBank/DDBJ whole genome shotgun (WGS) entry which is preliminary data.</text>
</comment>
<accession>A0AAV7PIA9</accession>
<keyword evidence="2" id="KW-1185">Reference proteome</keyword>
<evidence type="ECO:0000313" key="2">
    <source>
        <dbReference type="Proteomes" id="UP001066276"/>
    </source>
</evidence>
<dbReference type="EMBL" id="JANPWB010000011">
    <property type="protein sequence ID" value="KAJ1126947.1"/>
    <property type="molecule type" value="Genomic_DNA"/>
</dbReference>
<protein>
    <submittedName>
        <fullName evidence="1">Uncharacterized protein</fullName>
    </submittedName>
</protein>
<dbReference type="AlphaFoldDB" id="A0AAV7PIA9"/>
<evidence type="ECO:0000313" key="1">
    <source>
        <dbReference type="EMBL" id="KAJ1126947.1"/>
    </source>
</evidence>
<name>A0AAV7PIA9_PLEWA</name>
<gene>
    <name evidence="1" type="ORF">NDU88_005353</name>
</gene>
<organism evidence="1 2">
    <name type="scientific">Pleurodeles waltl</name>
    <name type="common">Iberian ribbed newt</name>
    <dbReference type="NCBI Taxonomy" id="8319"/>
    <lineage>
        <taxon>Eukaryota</taxon>
        <taxon>Metazoa</taxon>
        <taxon>Chordata</taxon>
        <taxon>Craniata</taxon>
        <taxon>Vertebrata</taxon>
        <taxon>Euteleostomi</taxon>
        <taxon>Amphibia</taxon>
        <taxon>Batrachia</taxon>
        <taxon>Caudata</taxon>
        <taxon>Salamandroidea</taxon>
        <taxon>Salamandridae</taxon>
        <taxon>Pleurodelinae</taxon>
        <taxon>Pleurodeles</taxon>
    </lineage>
</organism>
<reference evidence="1" key="1">
    <citation type="journal article" date="2022" name="bioRxiv">
        <title>Sequencing and chromosome-scale assembly of the giantPleurodeles waltlgenome.</title>
        <authorList>
            <person name="Brown T."/>
            <person name="Elewa A."/>
            <person name="Iarovenko S."/>
            <person name="Subramanian E."/>
            <person name="Araus A.J."/>
            <person name="Petzold A."/>
            <person name="Susuki M."/>
            <person name="Suzuki K.-i.T."/>
            <person name="Hayashi T."/>
            <person name="Toyoda A."/>
            <person name="Oliveira C."/>
            <person name="Osipova E."/>
            <person name="Leigh N.D."/>
            <person name="Simon A."/>
            <person name="Yun M.H."/>
        </authorList>
    </citation>
    <scope>NUCLEOTIDE SEQUENCE</scope>
    <source>
        <strain evidence="1">20211129_DDA</strain>
        <tissue evidence="1">Liver</tissue>
    </source>
</reference>